<reference evidence="1" key="1">
    <citation type="submission" date="2018-02" db="EMBL/GenBank/DDBJ databases">
        <title>Rhizophora mucronata_Transcriptome.</title>
        <authorList>
            <person name="Meera S.P."/>
            <person name="Sreeshan A."/>
            <person name="Augustine A."/>
        </authorList>
    </citation>
    <scope>NUCLEOTIDE SEQUENCE</scope>
    <source>
        <tissue evidence="1">Leaf</tissue>
    </source>
</reference>
<dbReference type="EMBL" id="GGEC01005481">
    <property type="protein sequence ID" value="MBW85964.1"/>
    <property type="molecule type" value="Transcribed_RNA"/>
</dbReference>
<sequence length="51" mass="5383">MIGPECETAPPNDAVQEEAPVMGPDFLDLDPSTGISNIFPNSPDFLISPPV</sequence>
<name>A0A2P2IXL8_RHIMU</name>
<proteinExistence type="predicted"/>
<dbReference type="AlphaFoldDB" id="A0A2P2IXL8"/>
<accession>A0A2P2IXL8</accession>
<protein>
    <submittedName>
        <fullName evidence="1">Uncharacterized protein MANES_14G007600</fullName>
    </submittedName>
</protein>
<organism evidence="1">
    <name type="scientific">Rhizophora mucronata</name>
    <name type="common">Asiatic mangrove</name>
    <dbReference type="NCBI Taxonomy" id="61149"/>
    <lineage>
        <taxon>Eukaryota</taxon>
        <taxon>Viridiplantae</taxon>
        <taxon>Streptophyta</taxon>
        <taxon>Embryophyta</taxon>
        <taxon>Tracheophyta</taxon>
        <taxon>Spermatophyta</taxon>
        <taxon>Magnoliopsida</taxon>
        <taxon>eudicotyledons</taxon>
        <taxon>Gunneridae</taxon>
        <taxon>Pentapetalae</taxon>
        <taxon>rosids</taxon>
        <taxon>fabids</taxon>
        <taxon>Malpighiales</taxon>
        <taxon>Rhizophoraceae</taxon>
        <taxon>Rhizophora</taxon>
    </lineage>
</organism>
<evidence type="ECO:0000313" key="1">
    <source>
        <dbReference type="EMBL" id="MBW85964.1"/>
    </source>
</evidence>